<dbReference type="OrthoDB" id="248233at2759"/>
<reference evidence="5 6" key="1">
    <citation type="submission" date="2018-10" db="EMBL/GenBank/DDBJ databases">
        <title>Complete genome sequence of Malassezia restricta CBS 7877.</title>
        <authorList>
            <person name="Morand S.C."/>
            <person name="Bertignac M."/>
            <person name="Iltis A."/>
            <person name="Kolder I."/>
            <person name="Pirovano W."/>
            <person name="Jourdain R."/>
            <person name="Clavaud C."/>
        </authorList>
    </citation>
    <scope>NUCLEOTIDE SEQUENCE [LARGE SCALE GENOMIC DNA]</scope>
    <source>
        <strain evidence="5 6">CBS 7877</strain>
    </source>
</reference>
<dbReference type="Proteomes" id="UP000269793">
    <property type="component" value="Chromosome II"/>
</dbReference>
<dbReference type="InterPro" id="IPR000795">
    <property type="entry name" value="T_Tr_GTP-bd_dom"/>
</dbReference>
<dbReference type="GO" id="GO:0003746">
    <property type="term" value="F:translation elongation factor activity"/>
    <property type="evidence" value="ECO:0007669"/>
    <property type="project" value="TreeGrafter"/>
</dbReference>
<dbReference type="AlphaFoldDB" id="A0A3G2S3R8"/>
<dbReference type="Pfam" id="PF03144">
    <property type="entry name" value="GTP_EFTU_D2"/>
    <property type="match status" value="1"/>
</dbReference>
<feature type="domain" description="Tr-type G" evidence="4">
    <location>
        <begin position="116"/>
        <end position="349"/>
    </location>
</feature>
<dbReference type="SUPFAM" id="SSF50447">
    <property type="entry name" value="Translation proteins"/>
    <property type="match status" value="1"/>
</dbReference>
<evidence type="ECO:0000256" key="2">
    <source>
        <dbReference type="ARBA" id="ARBA00022741"/>
    </source>
</evidence>
<dbReference type="InterPro" id="IPR004161">
    <property type="entry name" value="EFTu-like_2"/>
</dbReference>
<evidence type="ECO:0000256" key="1">
    <source>
        <dbReference type="ARBA" id="ARBA00007249"/>
    </source>
</evidence>
<dbReference type="CDD" id="cd03694">
    <property type="entry name" value="GTPBP_II"/>
    <property type="match status" value="1"/>
</dbReference>
<dbReference type="GO" id="GO:0003924">
    <property type="term" value="F:GTPase activity"/>
    <property type="evidence" value="ECO:0007669"/>
    <property type="project" value="InterPro"/>
</dbReference>
<dbReference type="Pfam" id="PF00009">
    <property type="entry name" value="GTP_EFTU"/>
    <property type="match status" value="1"/>
</dbReference>
<accession>A0A3G2S3R8</accession>
<dbReference type="PANTHER" id="PTHR43721">
    <property type="entry name" value="ELONGATION FACTOR TU-RELATED"/>
    <property type="match status" value="1"/>
</dbReference>
<dbReference type="CDD" id="cd03708">
    <property type="entry name" value="GTPBP_III"/>
    <property type="match status" value="1"/>
</dbReference>
<dbReference type="CDD" id="cd04165">
    <property type="entry name" value="GTPBP1_like"/>
    <property type="match status" value="1"/>
</dbReference>
<dbReference type="InterPro" id="IPR050055">
    <property type="entry name" value="EF-Tu_GTPase"/>
</dbReference>
<dbReference type="InterPro" id="IPR009001">
    <property type="entry name" value="Transl_elong_EF1A/Init_IF2_C"/>
</dbReference>
<proteinExistence type="inferred from homology"/>
<gene>
    <name evidence="5" type="primary">Gtpbp1</name>
    <name evidence="5" type="ORF">DNF11_0848</name>
</gene>
<dbReference type="InterPro" id="IPR027417">
    <property type="entry name" value="P-loop_NTPase"/>
</dbReference>
<evidence type="ECO:0000259" key="4">
    <source>
        <dbReference type="PROSITE" id="PS51722"/>
    </source>
</evidence>
<dbReference type="FunFam" id="3.40.50.300:FF:000091">
    <property type="entry name" value="Probable GTP-binding protein 1"/>
    <property type="match status" value="1"/>
</dbReference>
<sequence>MTSIINEMDALTLKSMDMQILSALETNDPLYMPLVMELKQQLDKESGEVVIILDENAVPSVDTRVIINISTSKHNACKALLDQTSAHVGACCTKLTSYGNTNVLLIRNEPQSAEDHIEIRVAILGNVDAGKSTLLGVLTKGGLDDGRGRARVDLFRHKHEIETGRTSSVGTEVMGFHANGTPVVELHDADALQRKVSWEDICQKSAKVISFIDLAGHERYLKTTVFGMTSALPDYVMLMVGANAGLVGMSKEHLGIALALGIPVAVVITKVDMCPPHILERTMQQVQKVLQSPGCRKAPVFIESESQVIDAALKFPMKRVCPIFQVSNVTGQRLDLLRMFLNVLPSSQAQYAPLRSGPVEMPINDVFSVPFVGTVVSGVLKSGIVKTGDSLLLGPDSLGQFTQTSVRSIQRKRINVACASAGQSVCFALKRVRRNQVRKGMLLASQTSTPPCAYQEFEAEVLCLYHTTTLSVGSCIVLHASSIRQTVKIMSILKIDGPERRRSVSSPPMDDAKPVMRMGDRARVRLRFMANMEYITPGTKLIAREGKTKLVGVVRSVGNQGFATMVQQSHDEVHNAGAWHEAGNKSTHLPTQLSGAA</sequence>
<name>A0A3G2S3R8_MALR7</name>
<organism evidence="5 6">
    <name type="scientific">Malassezia restricta (strain ATCC 96810 / NBRC 103918 / CBS 7877)</name>
    <name type="common">Seborrheic dermatitis infection agent</name>
    <dbReference type="NCBI Taxonomy" id="425264"/>
    <lineage>
        <taxon>Eukaryota</taxon>
        <taxon>Fungi</taxon>
        <taxon>Dikarya</taxon>
        <taxon>Basidiomycota</taxon>
        <taxon>Ustilaginomycotina</taxon>
        <taxon>Malasseziomycetes</taxon>
        <taxon>Malasseziales</taxon>
        <taxon>Malasseziaceae</taxon>
        <taxon>Malassezia</taxon>
    </lineage>
</organism>
<comment type="similarity">
    <text evidence="1">Belongs to the TRAFAC class translation factor GTPase superfamily. Classic translation factor GTPase family. EF-Tu/EF-1A subfamily.</text>
</comment>
<dbReference type="VEuPathDB" id="FungiDB:DNF11_0848"/>
<dbReference type="PANTHER" id="PTHR43721:SF9">
    <property type="entry name" value="GTP-BINDING PROTEIN 1"/>
    <property type="match status" value="1"/>
</dbReference>
<dbReference type="PROSITE" id="PS51722">
    <property type="entry name" value="G_TR_2"/>
    <property type="match status" value="1"/>
</dbReference>
<keyword evidence="3" id="KW-0342">GTP-binding</keyword>
<dbReference type="InterPro" id="IPR009000">
    <property type="entry name" value="Transl_B-barrel_sf"/>
</dbReference>
<keyword evidence="2" id="KW-0547">Nucleotide-binding</keyword>
<dbReference type="SUPFAM" id="SSF50465">
    <property type="entry name" value="EF-Tu/eEF-1alpha/eIF2-gamma C-terminal domain"/>
    <property type="match status" value="1"/>
</dbReference>
<dbReference type="GO" id="GO:0005525">
    <property type="term" value="F:GTP binding"/>
    <property type="evidence" value="ECO:0007669"/>
    <property type="project" value="UniProtKB-KW"/>
</dbReference>
<dbReference type="SUPFAM" id="SSF52540">
    <property type="entry name" value="P-loop containing nucleoside triphosphate hydrolases"/>
    <property type="match status" value="1"/>
</dbReference>
<dbReference type="InterPro" id="IPR035531">
    <property type="entry name" value="GTPBP1-like"/>
</dbReference>
<dbReference type="FunFam" id="2.40.30.10:FF:000014">
    <property type="entry name" value="Probable GTP-binding protein 1"/>
    <property type="match status" value="1"/>
</dbReference>
<keyword evidence="6" id="KW-1185">Reference proteome</keyword>
<dbReference type="EMBL" id="CP033149">
    <property type="protein sequence ID" value="AYO41798.1"/>
    <property type="molecule type" value="Genomic_DNA"/>
</dbReference>
<evidence type="ECO:0000313" key="5">
    <source>
        <dbReference type="EMBL" id="AYO41798.1"/>
    </source>
</evidence>
<dbReference type="Gene3D" id="3.40.50.300">
    <property type="entry name" value="P-loop containing nucleotide triphosphate hydrolases"/>
    <property type="match status" value="1"/>
</dbReference>
<protein>
    <submittedName>
        <fullName evidence="5">GTP-binding protein 1</fullName>
    </submittedName>
</protein>
<dbReference type="Gene3D" id="2.40.30.10">
    <property type="entry name" value="Translation factors"/>
    <property type="match status" value="2"/>
</dbReference>
<evidence type="ECO:0000256" key="3">
    <source>
        <dbReference type="ARBA" id="ARBA00023134"/>
    </source>
</evidence>
<evidence type="ECO:0000313" key="6">
    <source>
        <dbReference type="Proteomes" id="UP000269793"/>
    </source>
</evidence>